<dbReference type="InterPro" id="IPR036056">
    <property type="entry name" value="Fibrinogen-like_C"/>
</dbReference>
<sequence>TGDECRIILFEEPIANKAIKGHVIWSKEVPNEGSCRMMCYMEPNCVSINVRPSQGGKYKCELNNATADVISLENWDTAYYLAVENPCRSNPCYDGSTCQVGFTGKGFRCICPIGFPSIKCFKAKSCSDVKMLDSTVKTGPYVIDSDGEGKLKPFNVTCNMTDKDGVGVTVISHDSENKTQVDKCKDRGCYSRNISYTGASFPQLASLTRVSKYCEQFIKYECKASKIFAKKISSKARNRSYAWWMSRDSIKMTYWDGADANSDKCACGIERTCVNRTLRCNCDTNDEEWREDSGLLTNKTHLPVRQLRFGDTNRNKEEGHHTLGKFKCYGIA</sequence>
<name>A0AAU9VVM8_9CNID</name>
<feature type="domain" description="EGF-like" evidence="2">
    <location>
        <begin position="83"/>
        <end position="121"/>
    </location>
</feature>
<dbReference type="PROSITE" id="PS01186">
    <property type="entry name" value="EGF_2"/>
    <property type="match status" value="1"/>
</dbReference>
<evidence type="ECO:0000313" key="4">
    <source>
        <dbReference type="Proteomes" id="UP001159428"/>
    </source>
</evidence>
<comment type="caution">
    <text evidence="1">Lacks conserved residue(s) required for the propagation of feature annotation.</text>
</comment>
<dbReference type="Gene3D" id="2.60.120.1000">
    <property type="match status" value="1"/>
</dbReference>
<feature type="non-terminal residue" evidence="3">
    <location>
        <position position="1"/>
    </location>
</feature>
<keyword evidence="1" id="KW-0245">EGF-like domain</keyword>
<dbReference type="Proteomes" id="UP001159428">
    <property type="component" value="Unassembled WGS sequence"/>
</dbReference>
<dbReference type="SUPFAM" id="SSF56496">
    <property type="entry name" value="Fibrinogen C-terminal domain-like"/>
    <property type="match status" value="1"/>
</dbReference>
<protein>
    <recommendedName>
        <fullName evidence="2">EGF-like domain-containing protein</fullName>
    </recommendedName>
</protein>
<evidence type="ECO:0000256" key="1">
    <source>
        <dbReference type="PROSITE-ProRule" id="PRU00076"/>
    </source>
</evidence>
<keyword evidence="4" id="KW-1185">Reference proteome</keyword>
<dbReference type="SUPFAM" id="SSF57196">
    <property type="entry name" value="EGF/Laminin"/>
    <property type="match status" value="1"/>
</dbReference>
<dbReference type="AlphaFoldDB" id="A0AAU9VVM8"/>
<feature type="disulfide bond" evidence="1">
    <location>
        <begin position="111"/>
        <end position="120"/>
    </location>
</feature>
<organism evidence="3 4">
    <name type="scientific">Pocillopora meandrina</name>
    <dbReference type="NCBI Taxonomy" id="46732"/>
    <lineage>
        <taxon>Eukaryota</taxon>
        <taxon>Metazoa</taxon>
        <taxon>Cnidaria</taxon>
        <taxon>Anthozoa</taxon>
        <taxon>Hexacorallia</taxon>
        <taxon>Scleractinia</taxon>
        <taxon>Astrocoeniina</taxon>
        <taxon>Pocilloporidae</taxon>
        <taxon>Pocillopora</taxon>
    </lineage>
</organism>
<accession>A0AAU9VVM8</accession>
<dbReference type="NCBIfam" id="NF040941">
    <property type="entry name" value="GGGWT_bact"/>
    <property type="match status" value="1"/>
</dbReference>
<dbReference type="EMBL" id="CALNXJ010000004">
    <property type="protein sequence ID" value="CAH3037483.1"/>
    <property type="molecule type" value="Genomic_DNA"/>
</dbReference>
<comment type="caution">
    <text evidence="3">The sequence shown here is derived from an EMBL/GenBank/DDBJ whole genome shotgun (WGS) entry which is preliminary data.</text>
</comment>
<dbReference type="InterPro" id="IPR000742">
    <property type="entry name" value="EGF"/>
</dbReference>
<keyword evidence="1" id="KW-1015">Disulfide bond</keyword>
<dbReference type="Gene3D" id="2.10.25.10">
    <property type="entry name" value="Laminin"/>
    <property type="match status" value="1"/>
</dbReference>
<reference evidence="3 4" key="1">
    <citation type="submission" date="2022-05" db="EMBL/GenBank/DDBJ databases">
        <authorList>
            <consortium name="Genoscope - CEA"/>
            <person name="William W."/>
        </authorList>
    </citation>
    <scope>NUCLEOTIDE SEQUENCE [LARGE SCALE GENOMIC DNA]</scope>
</reference>
<proteinExistence type="predicted"/>
<evidence type="ECO:0000259" key="2">
    <source>
        <dbReference type="PROSITE" id="PS50026"/>
    </source>
</evidence>
<gene>
    <name evidence="3" type="ORF">PMEA_00022111</name>
</gene>
<feature type="disulfide bond" evidence="1">
    <location>
        <begin position="92"/>
        <end position="109"/>
    </location>
</feature>
<evidence type="ECO:0000313" key="3">
    <source>
        <dbReference type="EMBL" id="CAH3037483.1"/>
    </source>
</evidence>
<dbReference type="PROSITE" id="PS50026">
    <property type="entry name" value="EGF_3"/>
    <property type="match status" value="1"/>
</dbReference>